<evidence type="ECO:0000256" key="1">
    <source>
        <dbReference type="SAM" id="MobiDB-lite"/>
    </source>
</evidence>
<reference evidence="2 3" key="1">
    <citation type="journal article" date="2024" name="J Genomics">
        <title>Draft genome sequencing and assembly of Favolaschia claudopus CIRM-BRFM 2984 isolated from oak limbs.</title>
        <authorList>
            <person name="Navarro D."/>
            <person name="Drula E."/>
            <person name="Chaduli D."/>
            <person name="Cazenave R."/>
            <person name="Ahrendt S."/>
            <person name="Wang J."/>
            <person name="Lipzen A."/>
            <person name="Daum C."/>
            <person name="Barry K."/>
            <person name="Grigoriev I.V."/>
            <person name="Favel A."/>
            <person name="Rosso M.N."/>
            <person name="Martin F."/>
        </authorList>
    </citation>
    <scope>NUCLEOTIDE SEQUENCE [LARGE SCALE GENOMIC DNA]</scope>
    <source>
        <strain evidence="2 3">CIRM-BRFM 2984</strain>
    </source>
</reference>
<evidence type="ECO:0000313" key="2">
    <source>
        <dbReference type="EMBL" id="KAK7022081.1"/>
    </source>
</evidence>
<dbReference type="Proteomes" id="UP001362999">
    <property type="component" value="Unassembled WGS sequence"/>
</dbReference>
<feature type="compositionally biased region" description="Basic and acidic residues" evidence="1">
    <location>
        <begin position="68"/>
        <end position="85"/>
    </location>
</feature>
<organism evidence="2 3">
    <name type="scientific">Favolaschia claudopus</name>
    <dbReference type="NCBI Taxonomy" id="2862362"/>
    <lineage>
        <taxon>Eukaryota</taxon>
        <taxon>Fungi</taxon>
        <taxon>Dikarya</taxon>
        <taxon>Basidiomycota</taxon>
        <taxon>Agaricomycotina</taxon>
        <taxon>Agaricomycetes</taxon>
        <taxon>Agaricomycetidae</taxon>
        <taxon>Agaricales</taxon>
        <taxon>Marasmiineae</taxon>
        <taxon>Mycenaceae</taxon>
        <taxon>Favolaschia</taxon>
    </lineage>
</organism>
<feature type="region of interest" description="Disordered" evidence="1">
    <location>
        <begin position="58"/>
        <end position="162"/>
    </location>
</feature>
<feature type="compositionally biased region" description="Acidic residues" evidence="1">
    <location>
        <begin position="135"/>
        <end position="162"/>
    </location>
</feature>
<name>A0AAW0B754_9AGAR</name>
<proteinExistence type="predicted"/>
<accession>A0AAW0B754</accession>
<dbReference type="AlphaFoldDB" id="A0AAW0B754"/>
<sequence length="162" mass="18563">MPRAKSNLSQQQVLLKRADASYEYRQMHRAEVNEKARLRMQRRRAELKRAPSAVQLEYVMRARKHRRDYREREKRVGQPKQDKSTSRVNTTTVPLRPRKRPTASSASSCTSAPSPTPPIFTFTLHAADSPRSSVDDESGDEEHYDGGDEEEYDDDDITGTAL</sequence>
<feature type="compositionally biased region" description="Low complexity" evidence="1">
    <location>
        <begin position="102"/>
        <end position="113"/>
    </location>
</feature>
<evidence type="ECO:0000313" key="3">
    <source>
        <dbReference type="Proteomes" id="UP001362999"/>
    </source>
</evidence>
<comment type="caution">
    <text evidence="2">The sequence shown here is derived from an EMBL/GenBank/DDBJ whole genome shotgun (WGS) entry which is preliminary data.</text>
</comment>
<gene>
    <name evidence="2" type="ORF">R3P38DRAFT_3195474</name>
</gene>
<keyword evidence="3" id="KW-1185">Reference proteome</keyword>
<dbReference type="EMBL" id="JAWWNJ010000037">
    <property type="protein sequence ID" value="KAK7022081.1"/>
    <property type="molecule type" value="Genomic_DNA"/>
</dbReference>
<protein>
    <submittedName>
        <fullName evidence="2">Uncharacterized protein</fullName>
    </submittedName>
</protein>